<name>A0A0E9WU38_ANGAN</name>
<proteinExistence type="predicted"/>
<sequence>MINCHVNGKRTHTVHGQTIPLRRLKSAHAKRQFRQNTNITDIFTPQQIYTGQLLQ</sequence>
<evidence type="ECO:0000313" key="1">
    <source>
        <dbReference type="EMBL" id="JAH93003.1"/>
    </source>
</evidence>
<dbReference type="AlphaFoldDB" id="A0A0E9WU38"/>
<organism evidence="1">
    <name type="scientific">Anguilla anguilla</name>
    <name type="common">European freshwater eel</name>
    <name type="synonym">Muraena anguilla</name>
    <dbReference type="NCBI Taxonomy" id="7936"/>
    <lineage>
        <taxon>Eukaryota</taxon>
        <taxon>Metazoa</taxon>
        <taxon>Chordata</taxon>
        <taxon>Craniata</taxon>
        <taxon>Vertebrata</taxon>
        <taxon>Euteleostomi</taxon>
        <taxon>Actinopterygii</taxon>
        <taxon>Neopterygii</taxon>
        <taxon>Teleostei</taxon>
        <taxon>Anguilliformes</taxon>
        <taxon>Anguillidae</taxon>
        <taxon>Anguilla</taxon>
    </lineage>
</organism>
<accession>A0A0E9WU38</accession>
<reference evidence="1" key="2">
    <citation type="journal article" date="2015" name="Fish Shellfish Immunol.">
        <title>Early steps in the European eel (Anguilla anguilla)-Vibrio vulnificus interaction in the gills: Role of the RtxA13 toxin.</title>
        <authorList>
            <person name="Callol A."/>
            <person name="Pajuelo D."/>
            <person name="Ebbesson L."/>
            <person name="Teles M."/>
            <person name="MacKenzie S."/>
            <person name="Amaro C."/>
        </authorList>
    </citation>
    <scope>NUCLEOTIDE SEQUENCE</scope>
</reference>
<protein>
    <submittedName>
        <fullName evidence="1">Uncharacterized protein</fullName>
    </submittedName>
</protein>
<reference evidence="1" key="1">
    <citation type="submission" date="2014-11" db="EMBL/GenBank/DDBJ databases">
        <authorList>
            <person name="Amaro Gonzalez C."/>
        </authorList>
    </citation>
    <scope>NUCLEOTIDE SEQUENCE</scope>
</reference>
<dbReference type="EMBL" id="GBXM01015574">
    <property type="protein sequence ID" value="JAH93003.1"/>
    <property type="molecule type" value="Transcribed_RNA"/>
</dbReference>